<evidence type="ECO:0000313" key="2">
    <source>
        <dbReference type="EMBL" id="VDK44183.1"/>
    </source>
</evidence>
<sequence>AYDDDDEVCGERVRTQSIASWYQLSPTKSECQQKTRKKFTGNEPLDPKTMTMQDLIFWNPKNEKRFLEGMQKLRTESETVSDITQLKDGESSPKKTSKSAVNAPQMDKIRHTASSAYLELLDFLLGHYLATAFYNTM</sequence>
<dbReference type="EMBL" id="UYRT01008089">
    <property type="protein sequence ID" value="VDK44183.1"/>
    <property type="molecule type" value="Genomic_DNA"/>
</dbReference>
<reference evidence="4" key="1">
    <citation type="submission" date="2016-06" db="UniProtKB">
        <authorList>
            <consortium name="WormBaseParasite"/>
        </authorList>
    </citation>
    <scope>IDENTIFICATION</scope>
</reference>
<evidence type="ECO:0000313" key="4">
    <source>
        <dbReference type="WBParaSite" id="GPUH_0000434601-mRNA-1"/>
    </source>
</evidence>
<dbReference type="AlphaFoldDB" id="A0A183D6J8"/>
<name>A0A183D6J8_9BILA</name>
<organism evidence="4">
    <name type="scientific">Gongylonema pulchrum</name>
    <dbReference type="NCBI Taxonomy" id="637853"/>
    <lineage>
        <taxon>Eukaryota</taxon>
        <taxon>Metazoa</taxon>
        <taxon>Ecdysozoa</taxon>
        <taxon>Nematoda</taxon>
        <taxon>Chromadorea</taxon>
        <taxon>Rhabditida</taxon>
        <taxon>Spirurina</taxon>
        <taxon>Spiruromorpha</taxon>
        <taxon>Spiruroidea</taxon>
        <taxon>Gongylonematidae</taxon>
        <taxon>Gongylonema</taxon>
    </lineage>
</organism>
<evidence type="ECO:0000313" key="3">
    <source>
        <dbReference type="Proteomes" id="UP000271098"/>
    </source>
</evidence>
<proteinExistence type="predicted"/>
<gene>
    <name evidence="2" type="ORF">GPUH_LOCUS4339</name>
</gene>
<reference evidence="2 3" key="2">
    <citation type="submission" date="2018-11" db="EMBL/GenBank/DDBJ databases">
        <authorList>
            <consortium name="Pathogen Informatics"/>
        </authorList>
    </citation>
    <scope>NUCLEOTIDE SEQUENCE [LARGE SCALE GENOMIC DNA]</scope>
</reference>
<feature type="region of interest" description="Disordered" evidence="1">
    <location>
        <begin position="76"/>
        <end position="104"/>
    </location>
</feature>
<accession>A0A183D6J8</accession>
<protein>
    <submittedName>
        <fullName evidence="4">ELM2 domain-containing protein</fullName>
    </submittedName>
</protein>
<dbReference type="WBParaSite" id="GPUH_0000434601-mRNA-1">
    <property type="protein sequence ID" value="GPUH_0000434601-mRNA-1"/>
    <property type="gene ID" value="GPUH_0000434601"/>
</dbReference>
<evidence type="ECO:0000256" key="1">
    <source>
        <dbReference type="SAM" id="MobiDB-lite"/>
    </source>
</evidence>
<dbReference type="Proteomes" id="UP000271098">
    <property type="component" value="Unassembled WGS sequence"/>
</dbReference>
<keyword evidence="3" id="KW-1185">Reference proteome</keyword>